<feature type="compositionally biased region" description="Basic and acidic residues" evidence="1">
    <location>
        <begin position="409"/>
        <end position="418"/>
    </location>
</feature>
<sequence>MLSKKRERNSHSAFFPSVQTEWMEDSLGWVQAALTSLLKFLLLLTGTSSVSRSSQYSSGRSEGAQAAQLAPRPDGQPGTHRYRSDRDQPSLTSSAFLYFMDTSSAIRMMVRLLCLVVILGCTLPSSWGYPAATLHRRTRREASAQPKPRPAEKRQAPPRGSPGQLEESLHQLLRQASLNKPAKPAPKISAFRPKPAQPLPNLPPPSFQNLDLGYLLGPGGKDSVPQVAPPQYVSAPKTNPSAADLQDYLSLLSQYQLGGNNAAAATAPNLLAANYPATTAGQADLLPPGAYPQNSYTADDYIEELEDAVSYIMNKLYQYQAMKQLDSQYADYYQLLREMPAPQTRGFDYDDYLDLLDPALYGDEPAYEQDSAAFRENEPANDEQESAEGEESEESNNAAGSGDENSAGETEKPDKAAEKSQCAEGSDSKDCDKKAAGKADLVSRLHKTRD</sequence>
<feature type="compositionally biased region" description="Basic and acidic residues" evidence="1">
    <location>
        <begin position="426"/>
        <end position="443"/>
    </location>
</feature>
<reference evidence="3" key="1">
    <citation type="submission" date="2022-01" db="EMBL/GenBank/DDBJ databases">
        <authorList>
            <person name="Braso-Vives M."/>
        </authorList>
    </citation>
    <scope>NUCLEOTIDE SEQUENCE</scope>
</reference>
<feature type="compositionally biased region" description="Low complexity" evidence="1">
    <location>
        <begin position="51"/>
        <end position="61"/>
    </location>
</feature>
<organism evidence="3 4">
    <name type="scientific">Branchiostoma lanceolatum</name>
    <name type="common">Common lancelet</name>
    <name type="synonym">Amphioxus lanceolatum</name>
    <dbReference type="NCBI Taxonomy" id="7740"/>
    <lineage>
        <taxon>Eukaryota</taxon>
        <taxon>Metazoa</taxon>
        <taxon>Chordata</taxon>
        <taxon>Cephalochordata</taxon>
        <taxon>Leptocardii</taxon>
        <taxon>Amphioxiformes</taxon>
        <taxon>Branchiostomatidae</taxon>
        <taxon>Branchiostoma</taxon>
    </lineage>
</organism>
<keyword evidence="2" id="KW-1133">Transmembrane helix</keyword>
<feature type="region of interest" description="Disordered" evidence="1">
    <location>
        <begin position="374"/>
        <end position="450"/>
    </location>
</feature>
<evidence type="ECO:0000313" key="3">
    <source>
        <dbReference type="EMBL" id="CAH1261400.1"/>
    </source>
</evidence>
<feature type="compositionally biased region" description="Pro residues" evidence="1">
    <location>
        <begin position="195"/>
        <end position="204"/>
    </location>
</feature>
<feature type="transmembrane region" description="Helical" evidence="2">
    <location>
        <begin position="109"/>
        <end position="129"/>
    </location>
</feature>
<evidence type="ECO:0000256" key="2">
    <source>
        <dbReference type="SAM" id="Phobius"/>
    </source>
</evidence>
<dbReference type="AlphaFoldDB" id="A0A8K0EPG3"/>
<evidence type="ECO:0000313" key="4">
    <source>
        <dbReference type="Proteomes" id="UP000838412"/>
    </source>
</evidence>
<feature type="region of interest" description="Disordered" evidence="1">
    <location>
        <begin position="51"/>
        <end position="87"/>
    </location>
</feature>
<keyword evidence="2" id="KW-0472">Membrane</keyword>
<feature type="region of interest" description="Disordered" evidence="1">
    <location>
        <begin position="138"/>
        <end position="167"/>
    </location>
</feature>
<accession>A0A8K0EPG3</accession>
<keyword evidence="2" id="KW-0812">Transmembrane</keyword>
<keyword evidence="4" id="KW-1185">Reference proteome</keyword>
<dbReference type="Proteomes" id="UP000838412">
    <property type="component" value="Chromosome 4"/>
</dbReference>
<evidence type="ECO:0000256" key="1">
    <source>
        <dbReference type="SAM" id="MobiDB-lite"/>
    </source>
</evidence>
<protein>
    <submittedName>
        <fullName evidence="3">Hypp2336 protein</fullName>
    </submittedName>
</protein>
<dbReference type="OrthoDB" id="10033276at2759"/>
<name>A0A8K0EPG3_BRALA</name>
<proteinExistence type="predicted"/>
<feature type="compositionally biased region" description="Acidic residues" evidence="1">
    <location>
        <begin position="379"/>
        <end position="394"/>
    </location>
</feature>
<dbReference type="EMBL" id="OV696689">
    <property type="protein sequence ID" value="CAH1261400.1"/>
    <property type="molecule type" value="Genomic_DNA"/>
</dbReference>
<feature type="region of interest" description="Disordered" evidence="1">
    <location>
        <begin position="180"/>
        <end position="204"/>
    </location>
</feature>
<gene>
    <name evidence="3" type="primary">Hypp2336</name>
    <name evidence="3" type="ORF">BLAG_LOCUS16828</name>
</gene>